<dbReference type="RefSeq" id="XP_069229905.1">
    <property type="nucleotide sequence ID" value="XM_069373202.1"/>
</dbReference>
<dbReference type="AlphaFoldDB" id="A0AB34KPU6"/>
<dbReference type="InterPro" id="IPR046529">
    <property type="entry name" value="DUF6594"/>
</dbReference>
<evidence type="ECO:0000313" key="3">
    <source>
        <dbReference type="EMBL" id="KAL1586800.1"/>
    </source>
</evidence>
<dbReference type="PANTHER" id="PTHR34502">
    <property type="entry name" value="DUF6594 DOMAIN-CONTAINING PROTEIN-RELATED"/>
    <property type="match status" value="1"/>
</dbReference>
<reference evidence="3 4" key="1">
    <citation type="journal article" date="2020" name="Microbiol. Resour. Announc.">
        <title>Draft Genome Sequence of a Cladosporium Species Isolated from the Mesophotic Ascidian Didemnum maculosum.</title>
        <authorList>
            <person name="Gioti A."/>
            <person name="Siaperas R."/>
            <person name="Nikolaivits E."/>
            <person name="Le Goff G."/>
            <person name="Ouazzani J."/>
            <person name="Kotoulas G."/>
            <person name="Topakas E."/>
        </authorList>
    </citation>
    <scope>NUCLEOTIDE SEQUENCE [LARGE SCALE GENOMIC DNA]</scope>
    <source>
        <strain evidence="3 4">TM138-S3</strain>
    </source>
</reference>
<dbReference type="EMBL" id="JAAQHG020000013">
    <property type="protein sequence ID" value="KAL1586800.1"/>
    <property type="molecule type" value="Genomic_DNA"/>
</dbReference>
<protein>
    <recommendedName>
        <fullName evidence="2">DUF6594 domain-containing protein</fullName>
    </recommendedName>
</protein>
<keyword evidence="4" id="KW-1185">Reference proteome</keyword>
<comment type="caution">
    <text evidence="3">The sequence shown here is derived from an EMBL/GenBank/DDBJ whole genome shotgun (WGS) entry which is preliminary data.</text>
</comment>
<accession>A0AB34KPU6</accession>
<gene>
    <name evidence="3" type="ORF">WHR41_04596</name>
</gene>
<dbReference type="Proteomes" id="UP000803884">
    <property type="component" value="Unassembled WGS sequence"/>
</dbReference>
<keyword evidence="1" id="KW-0472">Membrane</keyword>
<evidence type="ECO:0000259" key="2">
    <source>
        <dbReference type="Pfam" id="PF20237"/>
    </source>
</evidence>
<feature type="transmembrane region" description="Helical" evidence="1">
    <location>
        <begin position="259"/>
        <end position="278"/>
    </location>
</feature>
<feature type="transmembrane region" description="Helical" evidence="1">
    <location>
        <begin position="232"/>
        <end position="252"/>
    </location>
</feature>
<keyword evidence="1" id="KW-1133">Transmembrane helix</keyword>
<dbReference type="PANTHER" id="PTHR34502:SF3">
    <property type="entry name" value="DUF6594 DOMAIN-CONTAINING PROTEIN"/>
    <property type="match status" value="1"/>
</dbReference>
<proteinExistence type="predicted"/>
<sequence>MQYRGFGYLHARVILALQYDLEVLERELETLDKWDLEDGNGERLKSKALDDSEIRNEELPADCDGQRNRLQVLADLKRKLLEYGTDEMLLKAREMSALQRPADSDWRSLSNWMYSKAPLVAQEQEFAKRKEDIVTLRKGREGAAFDNLVERMLGRTNRFFHRCGWEKNIIQYVFVTKELEDKTSEDFVRYYDPVRVDKLVNIIITAIIFVLLVLPVVALYEMSDASKATPFEAIGILVVFTLIFGMAMSSLTRATRQELFAASAAYCAVLVVFISNFTPQTVEIAT</sequence>
<feature type="transmembrane region" description="Helical" evidence="1">
    <location>
        <begin position="199"/>
        <end position="220"/>
    </location>
</feature>
<keyword evidence="1" id="KW-0812">Transmembrane</keyword>
<dbReference type="Pfam" id="PF20237">
    <property type="entry name" value="DUF6594"/>
    <property type="match status" value="1"/>
</dbReference>
<dbReference type="GeneID" id="96006040"/>
<feature type="domain" description="DUF6594" evidence="2">
    <location>
        <begin position="2"/>
        <end position="271"/>
    </location>
</feature>
<name>A0AB34KPU6_9PEZI</name>
<evidence type="ECO:0000256" key="1">
    <source>
        <dbReference type="SAM" id="Phobius"/>
    </source>
</evidence>
<evidence type="ECO:0000313" key="4">
    <source>
        <dbReference type="Proteomes" id="UP000803884"/>
    </source>
</evidence>
<organism evidence="3 4">
    <name type="scientific">Cladosporium halotolerans</name>
    <dbReference type="NCBI Taxonomy" id="1052096"/>
    <lineage>
        <taxon>Eukaryota</taxon>
        <taxon>Fungi</taxon>
        <taxon>Dikarya</taxon>
        <taxon>Ascomycota</taxon>
        <taxon>Pezizomycotina</taxon>
        <taxon>Dothideomycetes</taxon>
        <taxon>Dothideomycetidae</taxon>
        <taxon>Cladosporiales</taxon>
        <taxon>Cladosporiaceae</taxon>
        <taxon>Cladosporium</taxon>
    </lineage>
</organism>